<dbReference type="NCBIfam" id="TIGR00077">
    <property type="entry name" value="lspA"/>
    <property type="match status" value="1"/>
</dbReference>
<dbReference type="UniPathway" id="UPA00665"/>
<evidence type="ECO:0000256" key="7">
    <source>
        <dbReference type="ARBA" id="ARBA00022989"/>
    </source>
</evidence>
<feature type="active site" evidence="9">
    <location>
        <position position="142"/>
    </location>
</feature>
<dbReference type="GO" id="GO:0004190">
    <property type="term" value="F:aspartic-type endopeptidase activity"/>
    <property type="evidence" value="ECO:0007669"/>
    <property type="project" value="UniProtKB-UniRule"/>
</dbReference>
<accession>A0A4Q7U3R0</accession>
<keyword evidence="4 9" id="KW-0812">Transmembrane</keyword>
<dbReference type="EMBL" id="SHKI01000002">
    <property type="protein sequence ID" value="RZT68334.1"/>
    <property type="molecule type" value="Genomic_DNA"/>
</dbReference>
<evidence type="ECO:0000256" key="8">
    <source>
        <dbReference type="ARBA" id="ARBA00023136"/>
    </source>
</evidence>
<gene>
    <name evidence="9" type="primary">lspA</name>
    <name evidence="12" type="ORF">EV139_0057</name>
</gene>
<comment type="caution">
    <text evidence="12">The sequence shown here is derived from an EMBL/GenBank/DDBJ whole genome shotgun (WGS) entry which is preliminary data.</text>
</comment>
<evidence type="ECO:0000256" key="2">
    <source>
        <dbReference type="ARBA" id="ARBA00022475"/>
    </source>
</evidence>
<dbReference type="EC" id="3.4.23.36" evidence="9"/>
<keyword evidence="7 9" id="KW-1133">Transmembrane helix</keyword>
<dbReference type="InterPro" id="IPR001872">
    <property type="entry name" value="Peptidase_A8"/>
</dbReference>
<feature type="transmembrane region" description="Helical" evidence="9">
    <location>
        <begin position="110"/>
        <end position="130"/>
    </location>
</feature>
<sequence length="188" mass="19692">MTAQDVAGTVNEEYADQRTRPRERKALGIALVVAVLAVVLDQGSKALAVAQLTPGERVPLVGDLFGLSLVYNPGAAFSLGSGTTWIITLIGFFASVTVIVFAVRLRGVRWGLALGLVLGGAVGNLIDRMLNQPAFGRGYVTDFLAYGDLFVGNVADVFVVIGVGLVCLNLLGSTPRAEADSERTEPAS</sequence>
<comment type="function">
    <text evidence="9 10">This protein specifically catalyzes the removal of signal peptides from prolipoproteins.</text>
</comment>
<dbReference type="AlphaFoldDB" id="A0A4Q7U3R0"/>
<comment type="pathway">
    <text evidence="9">Protein modification; lipoprotein biosynthesis (signal peptide cleavage).</text>
</comment>
<dbReference type="RefSeq" id="WP_130452337.1">
    <property type="nucleotide sequence ID" value="NZ_QYAG01000004.1"/>
</dbReference>
<evidence type="ECO:0000313" key="13">
    <source>
        <dbReference type="Proteomes" id="UP000291832"/>
    </source>
</evidence>
<keyword evidence="3 9" id="KW-0645">Protease</keyword>
<feature type="transmembrane region" description="Helical" evidence="9">
    <location>
        <begin position="150"/>
        <end position="171"/>
    </location>
</feature>
<comment type="catalytic activity">
    <reaction evidence="9 10">
        <text>Release of signal peptides from bacterial membrane prolipoproteins. Hydrolyzes -Xaa-Yaa-Zaa-|-(S,diacylglyceryl)Cys-, in which Xaa is hydrophobic (preferably Leu), and Yaa (Ala or Ser) and Zaa (Gly or Ala) have small, neutral side chains.</text>
        <dbReference type="EC" id="3.4.23.36"/>
    </reaction>
</comment>
<evidence type="ECO:0000256" key="3">
    <source>
        <dbReference type="ARBA" id="ARBA00022670"/>
    </source>
</evidence>
<dbReference type="PRINTS" id="PR00781">
    <property type="entry name" value="LIPOSIGPTASE"/>
</dbReference>
<evidence type="ECO:0000256" key="1">
    <source>
        <dbReference type="ARBA" id="ARBA00006139"/>
    </source>
</evidence>
<evidence type="ECO:0000256" key="11">
    <source>
        <dbReference type="RuleBase" id="RU004181"/>
    </source>
</evidence>
<keyword evidence="8 9" id="KW-0472">Membrane</keyword>
<name>A0A4Q7U3R0_9MICO</name>
<keyword evidence="6 9" id="KW-0378">Hydrolase</keyword>
<feature type="transmembrane region" description="Helical" evidence="9">
    <location>
        <begin position="26"/>
        <end position="44"/>
    </location>
</feature>
<dbReference type="PANTHER" id="PTHR33695:SF1">
    <property type="entry name" value="LIPOPROTEIN SIGNAL PEPTIDASE"/>
    <property type="match status" value="1"/>
</dbReference>
<proteinExistence type="inferred from homology"/>
<protein>
    <recommendedName>
        <fullName evidence="9">Lipoprotein signal peptidase</fullName>
        <ecNumber evidence="9">3.4.23.36</ecNumber>
    </recommendedName>
    <alternativeName>
        <fullName evidence="9">Prolipoprotein signal peptidase</fullName>
    </alternativeName>
    <alternativeName>
        <fullName evidence="9">Signal peptidase II</fullName>
        <shortName evidence="9">SPase II</shortName>
    </alternativeName>
</protein>
<evidence type="ECO:0000256" key="4">
    <source>
        <dbReference type="ARBA" id="ARBA00022692"/>
    </source>
</evidence>
<dbReference type="OrthoDB" id="4308908at2"/>
<keyword evidence="2 9" id="KW-1003">Cell membrane</keyword>
<organism evidence="12 13">
    <name type="scientific">Leucobacter luti</name>
    <dbReference type="NCBI Taxonomy" id="340320"/>
    <lineage>
        <taxon>Bacteria</taxon>
        <taxon>Bacillati</taxon>
        <taxon>Actinomycetota</taxon>
        <taxon>Actinomycetes</taxon>
        <taxon>Micrococcales</taxon>
        <taxon>Microbacteriaceae</taxon>
        <taxon>Leucobacter</taxon>
    </lineage>
</organism>
<dbReference type="Pfam" id="PF01252">
    <property type="entry name" value="Peptidase_A8"/>
    <property type="match status" value="1"/>
</dbReference>
<dbReference type="GO" id="GO:0006508">
    <property type="term" value="P:proteolysis"/>
    <property type="evidence" value="ECO:0007669"/>
    <property type="project" value="UniProtKB-KW"/>
</dbReference>
<evidence type="ECO:0000256" key="5">
    <source>
        <dbReference type="ARBA" id="ARBA00022750"/>
    </source>
</evidence>
<dbReference type="PANTHER" id="PTHR33695">
    <property type="entry name" value="LIPOPROTEIN SIGNAL PEPTIDASE"/>
    <property type="match status" value="1"/>
</dbReference>
<feature type="active site" evidence="9">
    <location>
        <position position="156"/>
    </location>
</feature>
<comment type="similarity">
    <text evidence="1 9 11">Belongs to the peptidase A8 family.</text>
</comment>
<evidence type="ECO:0000256" key="10">
    <source>
        <dbReference type="RuleBase" id="RU000594"/>
    </source>
</evidence>
<dbReference type="HAMAP" id="MF_00161">
    <property type="entry name" value="LspA"/>
    <property type="match status" value="1"/>
</dbReference>
<evidence type="ECO:0000256" key="6">
    <source>
        <dbReference type="ARBA" id="ARBA00022801"/>
    </source>
</evidence>
<dbReference type="Proteomes" id="UP000291832">
    <property type="component" value="Unassembled WGS sequence"/>
</dbReference>
<comment type="subcellular location">
    <subcellularLocation>
        <location evidence="9">Cell membrane</location>
        <topology evidence="9">Multi-pass membrane protein</topology>
    </subcellularLocation>
</comment>
<reference evidence="12 13" key="1">
    <citation type="journal article" date="2015" name="Stand. Genomic Sci.">
        <title>Genomic Encyclopedia of Bacterial and Archaeal Type Strains, Phase III: the genomes of soil and plant-associated and newly described type strains.</title>
        <authorList>
            <person name="Whitman W.B."/>
            <person name="Woyke T."/>
            <person name="Klenk H.P."/>
            <person name="Zhou Y."/>
            <person name="Lilburn T.G."/>
            <person name="Beck B.J."/>
            <person name="De Vos P."/>
            <person name="Vandamme P."/>
            <person name="Eisen J.A."/>
            <person name="Garrity G."/>
            <person name="Hugenholtz P."/>
            <person name="Kyrpides N.C."/>
        </authorList>
    </citation>
    <scope>NUCLEOTIDE SEQUENCE [LARGE SCALE GENOMIC DNA]</scope>
    <source>
        <strain evidence="12 13">RF6</strain>
    </source>
</reference>
<feature type="transmembrane region" description="Helical" evidence="9">
    <location>
        <begin position="82"/>
        <end position="103"/>
    </location>
</feature>
<dbReference type="PROSITE" id="PS00855">
    <property type="entry name" value="SPASE_II"/>
    <property type="match status" value="1"/>
</dbReference>
<evidence type="ECO:0000313" key="12">
    <source>
        <dbReference type="EMBL" id="RZT68334.1"/>
    </source>
</evidence>
<dbReference type="GO" id="GO:0005886">
    <property type="term" value="C:plasma membrane"/>
    <property type="evidence" value="ECO:0007669"/>
    <property type="project" value="UniProtKB-SubCell"/>
</dbReference>
<evidence type="ECO:0000256" key="9">
    <source>
        <dbReference type="HAMAP-Rule" id="MF_00161"/>
    </source>
</evidence>
<keyword evidence="5 9" id="KW-0064">Aspartyl protease</keyword>
<keyword evidence="13" id="KW-1185">Reference proteome</keyword>